<evidence type="ECO:0000313" key="2">
    <source>
        <dbReference type="EMBL" id="OWZ20469.1"/>
    </source>
</evidence>
<feature type="region of interest" description="Disordered" evidence="1">
    <location>
        <begin position="470"/>
        <end position="500"/>
    </location>
</feature>
<feature type="compositionally biased region" description="Acidic residues" evidence="1">
    <location>
        <begin position="470"/>
        <end position="479"/>
    </location>
</feature>
<feature type="compositionally biased region" description="Basic and acidic residues" evidence="1">
    <location>
        <begin position="270"/>
        <end position="303"/>
    </location>
</feature>
<feature type="compositionally biased region" description="Polar residues" evidence="1">
    <location>
        <begin position="250"/>
        <end position="259"/>
    </location>
</feature>
<feature type="region of interest" description="Disordered" evidence="1">
    <location>
        <begin position="215"/>
        <end position="313"/>
    </location>
</feature>
<evidence type="ECO:0000313" key="3">
    <source>
        <dbReference type="Proteomes" id="UP000198211"/>
    </source>
</evidence>
<keyword evidence="3" id="KW-1185">Reference proteome</keyword>
<protein>
    <submittedName>
        <fullName evidence="2">Uncharacterized protein</fullName>
    </submittedName>
</protein>
<organism evidence="2 3">
    <name type="scientific">Phytophthora megakarya</name>
    <dbReference type="NCBI Taxonomy" id="4795"/>
    <lineage>
        <taxon>Eukaryota</taxon>
        <taxon>Sar</taxon>
        <taxon>Stramenopiles</taxon>
        <taxon>Oomycota</taxon>
        <taxon>Peronosporomycetes</taxon>
        <taxon>Peronosporales</taxon>
        <taxon>Peronosporaceae</taxon>
        <taxon>Phytophthora</taxon>
    </lineage>
</organism>
<gene>
    <name evidence="2" type="ORF">PHMEG_0005117</name>
</gene>
<feature type="region of interest" description="Disordered" evidence="1">
    <location>
        <begin position="1"/>
        <end position="28"/>
    </location>
</feature>
<reference evidence="3" key="1">
    <citation type="submission" date="2017-03" db="EMBL/GenBank/DDBJ databases">
        <title>Phytopthora megakarya and P. palmivora, two closely related causual agents of cacao black pod achieved similar genome size and gene model numbers by different mechanisms.</title>
        <authorList>
            <person name="Ali S."/>
            <person name="Shao J."/>
            <person name="Larry D.J."/>
            <person name="Kronmiller B."/>
            <person name="Shen D."/>
            <person name="Strem M.D."/>
            <person name="Melnick R.L."/>
            <person name="Guiltinan M.J."/>
            <person name="Tyler B.M."/>
            <person name="Meinhardt L.W."/>
            <person name="Bailey B.A."/>
        </authorList>
    </citation>
    <scope>NUCLEOTIDE SEQUENCE [LARGE SCALE GENOMIC DNA]</scope>
    <source>
        <strain evidence="3">zdho120</strain>
    </source>
</reference>
<accession>A0A225WTM6</accession>
<dbReference type="OrthoDB" id="3222at2759"/>
<sequence length="500" mass="56437">MKDKKIESLLHAKAVGSDRSVNTNRTQREMAERDRQLNALTLKLRQKITQQSQLLSSYEEAMQSLRSGIKSTNLMELEEERSQLYQELRYHQELLDRQRLEWEVHQQKLAGILETEANNRLQIARLQQENKTITHEKRKLTQEVGFLKSRVELLQSHLILEQPKRTYDREFSDSIEKHTLTSPTQKVMLAEALAEMKKFVRKETVASIKREKLKSPKVGSIVTRSDKIISPASKQPRPSSARTGSAIVKQATNINSFRSETAPIPPHSSIQDEAKSESEQVDEAESRSEQVDSNHGQEEHADCSESNESEISPQPADQILQVEPINICLDDKDIDFYGTNANQDSLQTEEIEPGCDEQSDNVHCISTDDENGVHQIPDEELLELMQQQKLADIANVLRVDIDEDADSELSADMLDDAQNLRSDSEIKIIDSVDDVADADLINFTVSNADPVGVKVLEEATSLSVMTVTAEEDLQEESQEEGQLSEALDDLYPSDFLDTDA</sequence>
<dbReference type="EMBL" id="NBNE01000321">
    <property type="protein sequence ID" value="OWZ20469.1"/>
    <property type="molecule type" value="Genomic_DNA"/>
</dbReference>
<feature type="compositionally biased region" description="Polar residues" evidence="1">
    <location>
        <begin position="232"/>
        <end position="243"/>
    </location>
</feature>
<dbReference type="Proteomes" id="UP000198211">
    <property type="component" value="Unassembled WGS sequence"/>
</dbReference>
<dbReference type="AlphaFoldDB" id="A0A225WTM6"/>
<proteinExistence type="predicted"/>
<evidence type="ECO:0000256" key="1">
    <source>
        <dbReference type="SAM" id="MobiDB-lite"/>
    </source>
</evidence>
<feature type="compositionally biased region" description="Basic and acidic residues" evidence="1">
    <location>
        <begin position="1"/>
        <end position="10"/>
    </location>
</feature>
<name>A0A225WTM6_9STRA</name>
<comment type="caution">
    <text evidence="2">The sequence shown here is derived from an EMBL/GenBank/DDBJ whole genome shotgun (WGS) entry which is preliminary data.</text>
</comment>
<dbReference type="STRING" id="4795.A0A225WTM6"/>